<organism evidence="2 3">
    <name type="scientific">Haloplanus litoreus</name>
    <dbReference type="NCBI Taxonomy" id="767515"/>
    <lineage>
        <taxon>Archaea</taxon>
        <taxon>Methanobacteriati</taxon>
        <taxon>Methanobacteriota</taxon>
        <taxon>Stenosarchaea group</taxon>
        <taxon>Halobacteria</taxon>
        <taxon>Halobacteriales</taxon>
        <taxon>Haloferacaceae</taxon>
        <taxon>Haloplanus</taxon>
    </lineage>
</organism>
<keyword evidence="1" id="KW-0812">Transmembrane</keyword>
<dbReference type="RefSeq" id="WP_379702417.1">
    <property type="nucleotide sequence ID" value="NZ_JBHTAT010000001.1"/>
</dbReference>
<keyword evidence="1" id="KW-0472">Membrane</keyword>
<dbReference type="GeneID" id="96952511"/>
<feature type="transmembrane region" description="Helical" evidence="1">
    <location>
        <begin position="265"/>
        <end position="284"/>
    </location>
</feature>
<sequence>MFALQSAAPSLGPPLVVLTLLLVGGVVLGAVSSAIVRRLSNPVGKYRLLYVGVLFPFALLAYGVLALLEFGDAVVAATLGGTGGVVATLLADFVGMLAAGCVGLLAYAPTIRGVRAVRDVDLSTGRTFVRMARYVVGLCAVVTVLVAPLRLGPGVSPLALVGLFAVALSALLVGSPWLLTSLRSTITPDEATRDRLATLRERAGLDVRDVRVFDTDNEETATVHVRGPPGYRRLFVTTTVLDRFDDGTAAALFAVQAGRVRRHLLLRRAGTAILATAPLVAAVTGLEPRWLFLGAAVAVVLVGFWACRCAVRAADDDAAARVGPDAVADALERYAAVHAMEPIRRRVPNPLSVNVALGDRIDRLRGR</sequence>
<gene>
    <name evidence="2" type="ORF">ACFQKE_02630</name>
</gene>
<keyword evidence="3" id="KW-1185">Reference proteome</keyword>
<feature type="transmembrane region" description="Helical" evidence="1">
    <location>
        <begin position="48"/>
        <end position="68"/>
    </location>
</feature>
<feature type="transmembrane region" description="Helical" evidence="1">
    <location>
        <begin position="15"/>
        <end position="36"/>
    </location>
</feature>
<accession>A0ABD5ZUF1</accession>
<feature type="transmembrane region" description="Helical" evidence="1">
    <location>
        <begin position="88"/>
        <end position="110"/>
    </location>
</feature>
<feature type="transmembrane region" description="Helical" evidence="1">
    <location>
        <begin position="157"/>
        <end position="179"/>
    </location>
</feature>
<name>A0ABD5ZUF1_9EURY</name>
<dbReference type="Proteomes" id="UP001596434">
    <property type="component" value="Unassembled WGS sequence"/>
</dbReference>
<evidence type="ECO:0000256" key="1">
    <source>
        <dbReference type="SAM" id="Phobius"/>
    </source>
</evidence>
<evidence type="ECO:0000313" key="2">
    <source>
        <dbReference type="EMBL" id="MFC7254213.1"/>
    </source>
</evidence>
<evidence type="ECO:0000313" key="3">
    <source>
        <dbReference type="Proteomes" id="UP001596434"/>
    </source>
</evidence>
<proteinExistence type="predicted"/>
<keyword evidence="1" id="KW-1133">Transmembrane helix</keyword>
<comment type="caution">
    <text evidence="2">The sequence shown here is derived from an EMBL/GenBank/DDBJ whole genome shotgun (WGS) entry which is preliminary data.</text>
</comment>
<dbReference type="AlphaFoldDB" id="A0ABD5ZUF1"/>
<dbReference type="EMBL" id="JBHTAT010000001">
    <property type="protein sequence ID" value="MFC7254213.1"/>
    <property type="molecule type" value="Genomic_DNA"/>
</dbReference>
<feature type="transmembrane region" description="Helical" evidence="1">
    <location>
        <begin position="131"/>
        <end position="151"/>
    </location>
</feature>
<protein>
    <submittedName>
        <fullName evidence="2">Peptidase</fullName>
    </submittedName>
</protein>
<reference evidence="2 3" key="1">
    <citation type="journal article" date="2019" name="Int. J. Syst. Evol. Microbiol.">
        <title>The Global Catalogue of Microorganisms (GCM) 10K type strain sequencing project: providing services to taxonomists for standard genome sequencing and annotation.</title>
        <authorList>
            <consortium name="The Broad Institute Genomics Platform"/>
            <consortium name="The Broad Institute Genome Sequencing Center for Infectious Disease"/>
            <person name="Wu L."/>
            <person name="Ma J."/>
        </authorList>
    </citation>
    <scope>NUCLEOTIDE SEQUENCE [LARGE SCALE GENOMIC DNA]</scope>
    <source>
        <strain evidence="2 3">GX21</strain>
    </source>
</reference>
<feature type="transmembrane region" description="Helical" evidence="1">
    <location>
        <begin position="290"/>
        <end position="311"/>
    </location>
</feature>